<dbReference type="Gene3D" id="3.40.50.300">
    <property type="entry name" value="P-loop containing nucleotide triphosphate hydrolases"/>
    <property type="match status" value="2"/>
</dbReference>
<dbReference type="SUPFAM" id="SSF52540">
    <property type="entry name" value="P-loop containing nucleoside triphosphate hydrolases"/>
    <property type="match status" value="2"/>
</dbReference>
<keyword evidence="8" id="KW-1185">Reference proteome</keyword>
<evidence type="ECO:0000313" key="7">
    <source>
        <dbReference type="EMBL" id="QDP75642.1"/>
    </source>
</evidence>
<sequence length="703" mass="71823">MPRSPSPSPGTAATAGGSSSRRASARRSSRTRSTRSASAGSGRTTRCSGSACRSSRASCCAGSRRASSATPSPAPARSTPSRSGLTAVAEAPTAAPDVTPDAVPGDLPDAVAAAGLTVTVGHDGTRVLDDLTLTVPAGTGLLVLGPSGCGKSTLLRALVGVVPHTLPGSVAGDLRVTGVDPRDTTPAALAARVGLVQQRPGDQLCLARVDDELRFALENRAADPRTMDARAATALAAVGADHLHDRPTHALSGGEAQRAALAAALVADPELVVLDEPTAFLDPAAAHEVGTLVGGLVRAPGRDAPDTPGRSVVLVEHRLDDVGTLPDATLVLDDTGRVVAHGPTTAVLRAHAATLAELGCWLPLDVRLRQAGAPGPLGAPATDDWLVDLARTAPRTVDPRDADPRDADPRDADAGPAAPGPVALRARRLAVHRAATGRRRRGRDETPVVRDVDLDVRAGEVLAVVGPNGGGKSTLLRGLAGLERTTGEVTTAPGAPVAMVFQDPEHQLLARTVRDEVAWSARLARLDDVDGRVARTLDAFALTHVADANPYRLSGGEQRRLSLATATVLDPPVLLADEPTSGLDRAQADAVAHALRERADAGGAVVVVTHDLALVAALADRVAVVVGGRLVALGPPATVLADDALCRRARLRRPPLLAWWARTGRRHGVDPGALVRALDAASGTAVAAEPPETAPAALAEVAP</sequence>
<reference evidence="7 8" key="1">
    <citation type="submission" date="2019-07" db="EMBL/GenBank/DDBJ databases">
        <title>Complete Genome Sequence and Methylome Analysis of Arthrobacter luteus NEB113.</title>
        <authorList>
            <person name="Fomenkov A."/>
            <person name="Anton B.P."/>
            <person name="Vincze T."/>
            <person name="Roberts R.J."/>
        </authorList>
    </citation>
    <scope>NUCLEOTIDE SEQUENCE [LARGE SCALE GENOMIC DNA]</scope>
    <source>
        <strain evidence="7 8">NEB113</strain>
    </source>
</reference>
<accession>A0ABX5XBP3</accession>
<feature type="region of interest" description="Disordered" evidence="5">
    <location>
        <begin position="393"/>
        <end position="424"/>
    </location>
</feature>
<feature type="compositionally biased region" description="Basic residues" evidence="5">
    <location>
        <begin position="23"/>
        <end position="33"/>
    </location>
</feature>
<keyword evidence="2" id="KW-0813">Transport</keyword>
<feature type="compositionally biased region" description="Basic and acidic residues" evidence="5">
    <location>
        <begin position="397"/>
        <end position="413"/>
    </location>
</feature>
<organism evidence="7 8">
    <name type="scientific">Cellulosimicrobium cellulans</name>
    <name type="common">Arthrobacter luteus</name>
    <dbReference type="NCBI Taxonomy" id="1710"/>
    <lineage>
        <taxon>Bacteria</taxon>
        <taxon>Bacillati</taxon>
        <taxon>Actinomycetota</taxon>
        <taxon>Actinomycetes</taxon>
        <taxon>Micrococcales</taxon>
        <taxon>Promicromonosporaceae</taxon>
        <taxon>Cellulosimicrobium</taxon>
    </lineage>
</organism>
<dbReference type="PROSITE" id="PS00211">
    <property type="entry name" value="ABC_TRANSPORTER_1"/>
    <property type="match status" value="2"/>
</dbReference>
<dbReference type="PROSITE" id="PS50893">
    <property type="entry name" value="ABC_TRANSPORTER_2"/>
    <property type="match status" value="2"/>
</dbReference>
<proteinExistence type="inferred from homology"/>
<dbReference type="InterPro" id="IPR027417">
    <property type="entry name" value="P-loop_NTPase"/>
</dbReference>
<dbReference type="InterPro" id="IPR003593">
    <property type="entry name" value="AAA+_ATPase"/>
</dbReference>
<keyword evidence="4 7" id="KW-0067">ATP-binding</keyword>
<dbReference type="InterPro" id="IPR003439">
    <property type="entry name" value="ABC_transporter-like_ATP-bd"/>
</dbReference>
<dbReference type="Proteomes" id="UP000319068">
    <property type="component" value="Chromosome"/>
</dbReference>
<dbReference type="EMBL" id="CP041694">
    <property type="protein sequence ID" value="QDP75642.1"/>
    <property type="molecule type" value="Genomic_DNA"/>
</dbReference>
<comment type="similarity">
    <text evidence="1">Belongs to the ABC transporter superfamily.</text>
</comment>
<evidence type="ECO:0000256" key="3">
    <source>
        <dbReference type="ARBA" id="ARBA00022741"/>
    </source>
</evidence>
<evidence type="ECO:0000313" key="8">
    <source>
        <dbReference type="Proteomes" id="UP000319068"/>
    </source>
</evidence>
<dbReference type="GO" id="GO:0005524">
    <property type="term" value="F:ATP binding"/>
    <property type="evidence" value="ECO:0007669"/>
    <property type="project" value="UniProtKB-KW"/>
</dbReference>
<dbReference type="SMART" id="SM00382">
    <property type="entry name" value="AAA"/>
    <property type="match status" value="2"/>
</dbReference>
<dbReference type="InterPro" id="IPR017871">
    <property type="entry name" value="ABC_transporter-like_CS"/>
</dbReference>
<dbReference type="InterPro" id="IPR015856">
    <property type="entry name" value="ABC_transpr_CbiO/EcfA_su"/>
</dbReference>
<dbReference type="PANTHER" id="PTHR43553">
    <property type="entry name" value="HEAVY METAL TRANSPORTER"/>
    <property type="match status" value="1"/>
</dbReference>
<feature type="domain" description="ABC transporter" evidence="6">
    <location>
        <begin position="426"/>
        <end position="652"/>
    </location>
</feature>
<protein>
    <submittedName>
        <fullName evidence="7">ATP-binding cassette domain-containing protein</fullName>
    </submittedName>
</protein>
<dbReference type="PANTHER" id="PTHR43553:SF24">
    <property type="entry name" value="ENERGY-COUPLING FACTOR TRANSPORTER ATP-BINDING PROTEIN ECFA1"/>
    <property type="match status" value="1"/>
</dbReference>
<name>A0ABX5XBP3_CELCE</name>
<feature type="domain" description="ABC transporter" evidence="6">
    <location>
        <begin position="111"/>
        <end position="360"/>
    </location>
</feature>
<feature type="compositionally biased region" description="Low complexity" evidence="5">
    <location>
        <begin position="414"/>
        <end position="424"/>
    </location>
</feature>
<feature type="compositionally biased region" description="Low complexity" evidence="5">
    <location>
        <begin position="9"/>
        <end position="22"/>
    </location>
</feature>
<dbReference type="Pfam" id="PF00005">
    <property type="entry name" value="ABC_tran"/>
    <property type="match status" value="2"/>
</dbReference>
<feature type="region of interest" description="Disordered" evidence="5">
    <location>
        <begin position="1"/>
        <end position="106"/>
    </location>
</feature>
<feature type="compositionally biased region" description="Low complexity" evidence="5">
    <location>
        <begin position="34"/>
        <end position="106"/>
    </location>
</feature>
<gene>
    <name evidence="7" type="ORF">FOG94_11370</name>
</gene>
<evidence type="ECO:0000259" key="6">
    <source>
        <dbReference type="PROSITE" id="PS50893"/>
    </source>
</evidence>
<evidence type="ECO:0000256" key="1">
    <source>
        <dbReference type="ARBA" id="ARBA00005417"/>
    </source>
</evidence>
<evidence type="ECO:0000256" key="2">
    <source>
        <dbReference type="ARBA" id="ARBA00022448"/>
    </source>
</evidence>
<dbReference type="InterPro" id="IPR050095">
    <property type="entry name" value="ECF_ABC_transporter_ATP-bd"/>
</dbReference>
<evidence type="ECO:0000256" key="4">
    <source>
        <dbReference type="ARBA" id="ARBA00022840"/>
    </source>
</evidence>
<keyword evidence="3" id="KW-0547">Nucleotide-binding</keyword>
<evidence type="ECO:0000256" key="5">
    <source>
        <dbReference type="SAM" id="MobiDB-lite"/>
    </source>
</evidence>
<dbReference type="CDD" id="cd03225">
    <property type="entry name" value="ABC_cobalt_CbiO_domain1"/>
    <property type="match status" value="2"/>
</dbReference>